<proteinExistence type="predicted"/>
<comment type="caution">
    <text evidence="1">The sequence shown here is derived from an EMBL/GenBank/DDBJ whole genome shotgun (WGS) entry which is preliminary data.</text>
</comment>
<protein>
    <recommendedName>
        <fullName evidence="3">4a-hydroxytetrahydrobiopterin dehydratase</fullName>
    </recommendedName>
</protein>
<keyword evidence="2" id="KW-1185">Reference proteome</keyword>
<dbReference type="Proteomes" id="UP001605261">
    <property type="component" value="Unassembled WGS sequence"/>
</dbReference>
<evidence type="ECO:0000313" key="2">
    <source>
        <dbReference type="Proteomes" id="UP001605261"/>
    </source>
</evidence>
<sequence>MLIRLQLEHRLWRVLHPDRLESFRFHDSAKAFDFADALARLHHTETGHRSSVRVEASGAYVEAVRYG</sequence>
<evidence type="ECO:0008006" key="3">
    <source>
        <dbReference type="Google" id="ProtNLM"/>
    </source>
</evidence>
<accession>A0ABW7CVE1</accession>
<reference evidence="1 2" key="1">
    <citation type="submission" date="2024-09" db="EMBL/GenBank/DDBJ databases">
        <authorList>
            <consortium name="All-Russian atlas of soil microorganisms"/>
            <consortium name="as a basis for the search for new antimicrobial producers and enzymes with unique properties"/>
            <person name="Sokolova E.A."/>
            <person name="Voronina E.N."/>
        </authorList>
    </citation>
    <scope>NUCLEOTIDE SEQUENCE [LARGE SCALE GENOMIC DNA]</scope>
    <source>
        <strain evidence="1 2">AF-22b-331.1</strain>
    </source>
</reference>
<dbReference type="EMBL" id="JBHGCJ010000004">
    <property type="protein sequence ID" value="MFG6108932.1"/>
    <property type="molecule type" value="Genomic_DNA"/>
</dbReference>
<evidence type="ECO:0000313" key="1">
    <source>
        <dbReference type="EMBL" id="MFG6108932.1"/>
    </source>
</evidence>
<gene>
    <name evidence="1" type="ORF">ACEU0G_002929</name>
</gene>
<name>A0ABW7CVE1_9GAMM</name>
<dbReference type="RefSeq" id="WP_259205065.1">
    <property type="nucleotide sequence ID" value="NZ_JBHGCJ010000004.1"/>
</dbReference>
<organism evidence="1 2">
    <name type="scientific">Stenotrophomonas nematodicola</name>
    <dbReference type="NCBI Taxonomy" id="2656746"/>
    <lineage>
        <taxon>Bacteria</taxon>
        <taxon>Pseudomonadati</taxon>
        <taxon>Pseudomonadota</taxon>
        <taxon>Gammaproteobacteria</taxon>
        <taxon>Lysobacterales</taxon>
        <taxon>Lysobacteraceae</taxon>
        <taxon>Stenotrophomonas</taxon>
    </lineage>
</organism>